<comment type="caution">
    <text evidence="1">The sequence shown here is derived from an EMBL/GenBank/DDBJ whole genome shotgun (WGS) entry which is preliminary data.</text>
</comment>
<sequence length="77" mass="7914">MQDKIDTDTLGICPACGYPRFGVGLCAYCRPVQAMRGPYDFTSTPAAFQPRFSPAAAASVVGSESDVADAGAPLPTG</sequence>
<gene>
    <name evidence="1" type="ORF">MHIP_32560</name>
</gene>
<proteinExistence type="predicted"/>
<dbReference type="EMBL" id="BLLB01000002">
    <property type="protein sequence ID" value="GFH02773.1"/>
    <property type="molecule type" value="Genomic_DNA"/>
</dbReference>
<keyword evidence="2" id="KW-1185">Reference proteome</keyword>
<protein>
    <submittedName>
        <fullName evidence="1">Uncharacterized protein</fullName>
    </submittedName>
</protein>
<evidence type="ECO:0000313" key="1">
    <source>
        <dbReference type="EMBL" id="GFH02773.1"/>
    </source>
</evidence>
<dbReference type="Proteomes" id="UP000465304">
    <property type="component" value="Unassembled WGS sequence"/>
</dbReference>
<name>A0A7I9ZPR9_9MYCO</name>
<organism evidence="1 2">
    <name type="scientific">Mycolicibacterium hippocampi</name>
    <dbReference type="NCBI Taxonomy" id="659824"/>
    <lineage>
        <taxon>Bacteria</taxon>
        <taxon>Bacillati</taxon>
        <taxon>Actinomycetota</taxon>
        <taxon>Actinomycetes</taxon>
        <taxon>Mycobacteriales</taxon>
        <taxon>Mycobacteriaceae</taxon>
        <taxon>Mycolicibacterium</taxon>
    </lineage>
</organism>
<dbReference type="AlphaFoldDB" id="A0A7I9ZPR9"/>
<accession>A0A7I9ZPR9</accession>
<evidence type="ECO:0000313" key="2">
    <source>
        <dbReference type="Proteomes" id="UP000465304"/>
    </source>
</evidence>
<reference evidence="1 2" key="1">
    <citation type="journal article" date="2019" name="Emerg. Microbes Infect.">
        <title>Comprehensive subspecies identification of 175 nontuberculous mycobacteria species based on 7547 genomic profiles.</title>
        <authorList>
            <person name="Matsumoto Y."/>
            <person name="Kinjo T."/>
            <person name="Motooka D."/>
            <person name="Nabeya D."/>
            <person name="Jung N."/>
            <person name="Uechi K."/>
            <person name="Horii T."/>
            <person name="Iida T."/>
            <person name="Fujita J."/>
            <person name="Nakamura S."/>
        </authorList>
    </citation>
    <scope>NUCLEOTIDE SEQUENCE [LARGE SCALE GENOMIC DNA]</scope>
    <source>
        <strain evidence="1 2">JCM 30996</strain>
    </source>
</reference>